<dbReference type="EMBL" id="LYOZ01000002">
    <property type="protein sequence ID" value="OCH99201.1"/>
    <property type="molecule type" value="Genomic_DNA"/>
</dbReference>
<comment type="catalytic activity">
    <reaction evidence="6">
        <text>L-serine = pyruvate + NH4(+)</text>
        <dbReference type="Rhea" id="RHEA:19169"/>
        <dbReference type="ChEBI" id="CHEBI:15361"/>
        <dbReference type="ChEBI" id="CHEBI:28938"/>
        <dbReference type="ChEBI" id="CHEBI:33384"/>
        <dbReference type="EC" id="4.3.1.17"/>
    </reaction>
</comment>
<dbReference type="PANTHER" id="PTHR48078:SF2">
    <property type="entry name" value="CATABOLIC L-SERINE_THREONINE DEHYDRATASE"/>
    <property type="match status" value="1"/>
</dbReference>
<reference evidence="9 11" key="2">
    <citation type="submission" date="2016-05" db="EMBL/GenBank/DDBJ databases">
        <authorList>
            <person name="Prochazka B."/>
            <person name="Indra A."/>
            <person name="Hasenberger P."/>
            <person name="Blaschitz M."/>
            <person name="Wagner L."/>
            <person name="Wewalka G."/>
            <person name="Sorschag S."/>
            <person name="Schmid D."/>
            <person name="Ruppitsch W."/>
        </authorList>
    </citation>
    <scope>NUCLEOTIDE SEQUENCE [LARGE SCALE GENOMIC DNA]</scope>
    <source>
        <strain evidence="9 11">974010_12</strain>
    </source>
</reference>
<dbReference type="PROSITE" id="PS00165">
    <property type="entry name" value="DEHYDRATASE_SER_THR"/>
    <property type="match status" value="1"/>
</dbReference>
<keyword evidence="4" id="KW-0663">Pyridoxal phosphate</keyword>
<dbReference type="InterPro" id="IPR000634">
    <property type="entry name" value="Ser/Thr_deHydtase_PyrdxlP-BS"/>
</dbReference>
<evidence type="ECO:0000256" key="3">
    <source>
        <dbReference type="ARBA" id="ARBA00012093"/>
    </source>
</evidence>
<keyword evidence="11" id="KW-1185">Reference proteome</keyword>
<protein>
    <recommendedName>
        <fullName evidence="3">L-serine ammonia-lyase</fullName>
        <ecNumber evidence="3">4.3.1.17</ecNumber>
    </recommendedName>
</protein>
<gene>
    <name evidence="9" type="ORF">A8135_08125</name>
    <name evidence="8" type="ORF">Ljam_0724</name>
</gene>
<dbReference type="GO" id="GO:0006567">
    <property type="term" value="P:L-threonine catabolic process"/>
    <property type="evidence" value="ECO:0007669"/>
    <property type="project" value="TreeGrafter"/>
</dbReference>
<evidence type="ECO:0000313" key="11">
    <source>
        <dbReference type="Proteomes" id="UP000093336"/>
    </source>
</evidence>
<keyword evidence="5" id="KW-0456">Lyase</keyword>
<feature type="domain" description="Tryptophan synthase beta chain-like PALP" evidence="7">
    <location>
        <begin position="7"/>
        <end position="294"/>
    </location>
</feature>
<proteinExistence type="inferred from homology"/>
<evidence type="ECO:0000259" key="7">
    <source>
        <dbReference type="Pfam" id="PF00291"/>
    </source>
</evidence>
<dbReference type="EC" id="4.3.1.17" evidence="3"/>
<evidence type="ECO:0000313" key="10">
    <source>
        <dbReference type="Proteomes" id="UP000054715"/>
    </source>
</evidence>
<evidence type="ECO:0000256" key="1">
    <source>
        <dbReference type="ARBA" id="ARBA00001933"/>
    </source>
</evidence>
<dbReference type="SUPFAM" id="SSF53686">
    <property type="entry name" value="Tryptophan synthase beta subunit-like PLP-dependent enzymes"/>
    <property type="match status" value="1"/>
</dbReference>
<dbReference type="EMBL" id="LNYG01000012">
    <property type="protein sequence ID" value="KTD09374.1"/>
    <property type="molecule type" value="Genomic_DNA"/>
</dbReference>
<comment type="cofactor">
    <cofactor evidence="1">
        <name>pyridoxal 5'-phosphate</name>
        <dbReference type="ChEBI" id="CHEBI:597326"/>
    </cofactor>
</comment>
<organism evidence="8 10">
    <name type="scientific">Legionella jamestowniensis</name>
    <dbReference type="NCBI Taxonomy" id="455"/>
    <lineage>
        <taxon>Bacteria</taxon>
        <taxon>Pseudomonadati</taxon>
        <taxon>Pseudomonadota</taxon>
        <taxon>Gammaproteobacteria</taxon>
        <taxon>Legionellales</taxon>
        <taxon>Legionellaceae</taxon>
        <taxon>Legionella</taxon>
    </lineage>
</organism>
<dbReference type="Pfam" id="PF00291">
    <property type="entry name" value="PALP"/>
    <property type="match status" value="1"/>
</dbReference>
<comment type="similarity">
    <text evidence="2">Belongs to the serine/threonine dehydratase family.</text>
</comment>
<dbReference type="GO" id="GO:0009097">
    <property type="term" value="P:isoleucine biosynthetic process"/>
    <property type="evidence" value="ECO:0007669"/>
    <property type="project" value="TreeGrafter"/>
</dbReference>
<dbReference type="GO" id="GO:0003941">
    <property type="term" value="F:L-serine ammonia-lyase activity"/>
    <property type="evidence" value="ECO:0007669"/>
    <property type="project" value="UniProtKB-EC"/>
</dbReference>
<accession>A0A0W0UNC1</accession>
<dbReference type="AlphaFoldDB" id="A0A0W0UNC1"/>
<dbReference type="GO" id="GO:0004794">
    <property type="term" value="F:threonine deaminase activity"/>
    <property type="evidence" value="ECO:0007669"/>
    <property type="project" value="TreeGrafter"/>
</dbReference>
<evidence type="ECO:0000256" key="2">
    <source>
        <dbReference type="ARBA" id="ARBA00010869"/>
    </source>
</evidence>
<dbReference type="RefSeq" id="WP_058448768.1">
    <property type="nucleotide sequence ID" value="NZ_CAAAJF010000006.1"/>
</dbReference>
<dbReference type="GO" id="GO:0016740">
    <property type="term" value="F:transferase activity"/>
    <property type="evidence" value="ECO:0007669"/>
    <property type="project" value="UniProtKB-KW"/>
</dbReference>
<evidence type="ECO:0000313" key="9">
    <source>
        <dbReference type="EMBL" id="OCH99201.1"/>
    </source>
</evidence>
<dbReference type="Proteomes" id="UP000093336">
    <property type="component" value="Unassembled WGS sequence"/>
</dbReference>
<sequence length="305" mass="33097">MTTTLQLYDETPLIHSQFLKNTYKKEVFLKLEALQPTGSFKIRGIGKLCQHYKEKGVTHFVASSGGNAGVAVAYAGMKLGIPATVFIPKTSHQIYINEIKDYGAQVVVAGEVWDEAHQAALLFAADQKAAYIPPFDHPIIWEGHSSLIHEVAKSNLRPEAVVVAVGGGGLACGVLEGMHQVQWNDIPLIAVETIGADSFYQSVKAKKRIILDKITSKATSLGAKQITTSLFEWALKHPIKNVLVSDADAEKGCRAFARDKRILVELSAGAALSLAYANHSALYEYKSVLVIVCGGINTSFFNLDN</sequence>
<evidence type="ECO:0000256" key="6">
    <source>
        <dbReference type="ARBA" id="ARBA00049406"/>
    </source>
</evidence>
<dbReference type="PATRIC" id="fig|455.5.peg.772"/>
<evidence type="ECO:0000256" key="5">
    <source>
        <dbReference type="ARBA" id="ARBA00023239"/>
    </source>
</evidence>
<dbReference type="InterPro" id="IPR050147">
    <property type="entry name" value="Ser/Thr_Dehydratase"/>
</dbReference>
<dbReference type="GO" id="GO:0030170">
    <property type="term" value="F:pyridoxal phosphate binding"/>
    <property type="evidence" value="ECO:0007669"/>
    <property type="project" value="InterPro"/>
</dbReference>
<name>A0A0W0UNC1_9GAMM</name>
<dbReference type="GO" id="GO:0006565">
    <property type="term" value="P:L-serine catabolic process"/>
    <property type="evidence" value="ECO:0007669"/>
    <property type="project" value="TreeGrafter"/>
</dbReference>
<dbReference type="InterPro" id="IPR001926">
    <property type="entry name" value="TrpB-like_PALP"/>
</dbReference>
<evidence type="ECO:0000256" key="4">
    <source>
        <dbReference type="ARBA" id="ARBA00022898"/>
    </source>
</evidence>
<dbReference type="STRING" id="455.Ljam_0724"/>
<dbReference type="PANTHER" id="PTHR48078">
    <property type="entry name" value="THREONINE DEHYDRATASE, MITOCHONDRIAL-RELATED"/>
    <property type="match status" value="1"/>
</dbReference>
<reference evidence="8 10" key="1">
    <citation type="submission" date="2015-11" db="EMBL/GenBank/DDBJ databases">
        <title>Genomic analysis of 38 Legionella species identifies large and diverse effector repertoires.</title>
        <authorList>
            <person name="Burstein D."/>
            <person name="Amaro F."/>
            <person name="Zusman T."/>
            <person name="Lifshitz Z."/>
            <person name="Cohen O."/>
            <person name="Gilbert J.A."/>
            <person name="Pupko T."/>
            <person name="Shuman H.A."/>
            <person name="Segal G."/>
        </authorList>
    </citation>
    <scope>NUCLEOTIDE SEQUENCE [LARGE SCALE GENOMIC DNA]</scope>
    <source>
        <strain evidence="8 10">JA-26-G1-E2</strain>
    </source>
</reference>
<dbReference type="InterPro" id="IPR036052">
    <property type="entry name" value="TrpB-like_PALP_sf"/>
</dbReference>
<dbReference type="OrthoDB" id="9811476at2"/>
<evidence type="ECO:0000313" key="8">
    <source>
        <dbReference type="EMBL" id="KTD09374.1"/>
    </source>
</evidence>
<dbReference type="Gene3D" id="3.40.50.1100">
    <property type="match status" value="2"/>
</dbReference>
<dbReference type="Proteomes" id="UP000054715">
    <property type="component" value="Unassembled WGS sequence"/>
</dbReference>
<comment type="caution">
    <text evidence="8">The sequence shown here is derived from an EMBL/GenBank/DDBJ whole genome shotgun (WGS) entry which is preliminary data.</text>
</comment>
<keyword evidence="8" id="KW-0808">Transferase</keyword>